<evidence type="ECO:0000256" key="1">
    <source>
        <dbReference type="SAM" id="Phobius"/>
    </source>
</evidence>
<keyword evidence="1" id="KW-0472">Membrane</keyword>
<keyword evidence="1" id="KW-0812">Transmembrane</keyword>
<dbReference type="STRING" id="1249552.PS2015_2036"/>
<feature type="transmembrane region" description="Helical" evidence="1">
    <location>
        <begin position="49"/>
        <end position="70"/>
    </location>
</feature>
<evidence type="ECO:0008006" key="4">
    <source>
        <dbReference type="Google" id="ProtNLM"/>
    </source>
</evidence>
<reference evidence="2 3" key="1">
    <citation type="submission" date="2015-11" db="EMBL/GenBank/DDBJ databases">
        <authorList>
            <person name="Zhang Y."/>
            <person name="Guo Z."/>
        </authorList>
    </citation>
    <scope>NUCLEOTIDE SEQUENCE [LARGE SCALE GENOMIC DNA]</scope>
    <source>
        <strain evidence="2 3">KCTC 32221</strain>
    </source>
</reference>
<dbReference type="EMBL" id="CP013189">
    <property type="protein sequence ID" value="ALO46676.1"/>
    <property type="molecule type" value="Genomic_DNA"/>
</dbReference>
<keyword evidence="3" id="KW-1185">Reference proteome</keyword>
<organism evidence="2 3">
    <name type="scientific">Pseudohongiella spirulinae</name>
    <dbReference type="NCBI Taxonomy" id="1249552"/>
    <lineage>
        <taxon>Bacteria</taxon>
        <taxon>Pseudomonadati</taxon>
        <taxon>Pseudomonadota</taxon>
        <taxon>Gammaproteobacteria</taxon>
        <taxon>Pseudomonadales</taxon>
        <taxon>Pseudohongiellaceae</taxon>
        <taxon>Pseudohongiella</taxon>
    </lineage>
</organism>
<proteinExistence type="predicted"/>
<protein>
    <recommendedName>
        <fullName evidence="4">DUF2970 domain-containing protein</fullName>
    </recommendedName>
</protein>
<dbReference type="PATRIC" id="fig|1249552.3.peg.2044"/>
<keyword evidence="1" id="KW-1133">Transmembrane helix</keyword>
<sequence length="72" mass="7759">MNSVKGPQQSRSVSFLQAVGSSIAAAFGVQSRKNRERDFEHGDVKTFFFAGLLVTAVLLFGMIGIVQMVLAP</sequence>
<gene>
    <name evidence="2" type="ORF">PS2015_2036</name>
</gene>
<evidence type="ECO:0000313" key="2">
    <source>
        <dbReference type="EMBL" id="ALO46676.1"/>
    </source>
</evidence>
<dbReference type="Pfam" id="PF11174">
    <property type="entry name" value="DUF2970"/>
    <property type="match status" value="1"/>
</dbReference>
<dbReference type="InterPro" id="IPR021344">
    <property type="entry name" value="DUF2970"/>
</dbReference>
<dbReference type="Proteomes" id="UP000065641">
    <property type="component" value="Chromosome"/>
</dbReference>
<dbReference type="AlphaFoldDB" id="A0A0S2KF60"/>
<evidence type="ECO:0000313" key="3">
    <source>
        <dbReference type="Proteomes" id="UP000065641"/>
    </source>
</evidence>
<dbReference type="KEGG" id="pspi:PS2015_2036"/>
<dbReference type="RefSeq" id="WP_058022143.1">
    <property type="nucleotide sequence ID" value="NZ_CP013189.1"/>
</dbReference>
<accession>A0A0S2KF60</accession>
<dbReference type="OrthoDB" id="5625885at2"/>
<name>A0A0S2KF60_9GAMM</name>